<dbReference type="Pfam" id="PF05147">
    <property type="entry name" value="LANC_like"/>
    <property type="match status" value="1"/>
</dbReference>
<name>A0A4T3EYT8_9SPHN</name>
<evidence type="ECO:0000313" key="2">
    <source>
        <dbReference type="EMBL" id="TIX49816.1"/>
    </source>
</evidence>
<organism evidence="2 3">
    <name type="scientific">Alteraurantiacibacter aquimixticola</name>
    <dbReference type="NCBI Taxonomy" id="2489173"/>
    <lineage>
        <taxon>Bacteria</taxon>
        <taxon>Pseudomonadati</taxon>
        <taxon>Pseudomonadota</taxon>
        <taxon>Alphaproteobacteria</taxon>
        <taxon>Sphingomonadales</taxon>
        <taxon>Erythrobacteraceae</taxon>
        <taxon>Alteraurantiacibacter</taxon>
    </lineage>
</organism>
<evidence type="ECO:0000256" key="1">
    <source>
        <dbReference type="PIRSR" id="PIRSR607822-1"/>
    </source>
</evidence>
<dbReference type="GO" id="GO:0046872">
    <property type="term" value="F:metal ion binding"/>
    <property type="evidence" value="ECO:0007669"/>
    <property type="project" value="UniProtKB-KW"/>
</dbReference>
<dbReference type="PRINTS" id="PR01950">
    <property type="entry name" value="LANCSUPER"/>
</dbReference>
<reference evidence="2 3" key="1">
    <citation type="submission" date="2019-04" db="EMBL/GenBank/DDBJ databases">
        <title>Altererythrobacter aquimixticola sp. nov., isolated from sediment of junction between the ocean and a freshwater spring.</title>
        <authorList>
            <person name="Yoon J.-H."/>
        </authorList>
    </citation>
    <scope>NUCLEOTIDE SEQUENCE [LARGE SCALE GENOMIC DNA]</scope>
    <source>
        <strain evidence="2 3">SSKS-13</strain>
    </source>
</reference>
<proteinExistence type="predicted"/>
<dbReference type="GO" id="GO:0031179">
    <property type="term" value="P:peptide modification"/>
    <property type="evidence" value="ECO:0007669"/>
    <property type="project" value="InterPro"/>
</dbReference>
<keyword evidence="3" id="KW-1185">Reference proteome</keyword>
<evidence type="ECO:0000313" key="3">
    <source>
        <dbReference type="Proteomes" id="UP000309389"/>
    </source>
</evidence>
<dbReference type="Proteomes" id="UP000309389">
    <property type="component" value="Unassembled WGS sequence"/>
</dbReference>
<dbReference type="AlphaFoldDB" id="A0A4T3EYT8"/>
<keyword evidence="1" id="KW-0862">Zinc</keyword>
<dbReference type="EMBL" id="SSHH01000003">
    <property type="protein sequence ID" value="TIX49816.1"/>
    <property type="molecule type" value="Genomic_DNA"/>
</dbReference>
<dbReference type="SUPFAM" id="SSF158745">
    <property type="entry name" value="LanC-like"/>
    <property type="match status" value="1"/>
</dbReference>
<protein>
    <submittedName>
        <fullName evidence="2">Uncharacterized protein</fullName>
    </submittedName>
</protein>
<dbReference type="InterPro" id="IPR007822">
    <property type="entry name" value="LANC-like"/>
</dbReference>
<dbReference type="PANTHER" id="PTHR12736">
    <property type="entry name" value="LANC-LIKE PROTEIN"/>
    <property type="match status" value="1"/>
</dbReference>
<dbReference type="RefSeq" id="WP_136694292.1">
    <property type="nucleotide sequence ID" value="NZ_SSHH01000003.1"/>
</dbReference>
<feature type="binding site" evidence="1">
    <location>
        <position position="97"/>
    </location>
    <ligand>
        <name>Zn(2+)</name>
        <dbReference type="ChEBI" id="CHEBI:29105"/>
    </ligand>
</feature>
<sequence length="236" mass="25876">MYWEFRNASRFSWVFSAIERNANPQKPGFSHGTAGIADALVRLYQATQDEVFLETAEAGFRHEQHWFDPVAKNWPDLRESLADSATLRARDYSVYWCHGAPGILLARLNAHAATGNGDYLRQARAALSTLCAHFYAPATDVDLESLCLYHGLVGNADIALTAQRASMSTDCELDQIFNAARHAISGLVGKLVATGRTANVLDRVGLMTGVAGLGWFCLRLIDSNTPSVLNCLSNDR</sequence>
<comment type="caution">
    <text evidence="2">The sequence shown here is derived from an EMBL/GenBank/DDBJ whole genome shotgun (WGS) entry which is preliminary data.</text>
</comment>
<dbReference type="Gene3D" id="1.50.10.20">
    <property type="match status" value="1"/>
</dbReference>
<dbReference type="GO" id="GO:0005886">
    <property type="term" value="C:plasma membrane"/>
    <property type="evidence" value="ECO:0007669"/>
    <property type="project" value="TreeGrafter"/>
</dbReference>
<gene>
    <name evidence="2" type="ORF">E5222_13500</name>
</gene>
<dbReference type="OrthoDB" id="9148343at2"/>
<feature type="binding site" evidence="1">
    <location>
        <position position="150"/>
    </location>
    <ligand>
        <name>Zn(2+)</name>
        <dbReference type="ChEBI" id="CHEBI:29105"/>
    </ligand>
</feature>
<keyword evidence="1" id="KW-0479">Metal-binding</keyword>
<dbReference type="SMART" id="SM01260">
    <property type="entry name" value="LANC_like"/>
    <property type="match status" value="1"/>
</dbReference>
<dbReference type="PANTHER" id="PTHR12736:SF7">
    <property type="entry name" value="LANC-LIKE PROTEIN 3"/>
    <property type="match status" value="1"/>
</dbReference>
<accession>A0A4T3EYT8</accession>